<keyword evidence="1" id="KW-0472">Membrane</keyword>
<protein>
    <recommendedName>
        <fullName evidence="3">Protein BatD</fullName>
    </recommendedName>
</protein>
<sequence length="355" mass="40850">MIIRMPNLSRSSLRLRRIRVAAFRIFCILWLISLISFGFCQIDTLKNKFPDSTRIRIQKASPADGVEIITKLHPIGSRKLTVGDPFRLTITVKHPKAIPISPLAVDTIDPFWVLDQKVSQKTMGDRVTSTFDLKLQAFATGDLKIPPFRVFFQTNPKDTILKYVATDSIPISIASVLPTDMRDINDIKKPIDFPNFLPLLILAILAGIGVLTFIGSRLAKRLRRIREILKPPPPPWEEALTAINQIPVEEWLNNNLIKKYYYTISEILKRYLERRFLFPALEQTTTELIRTMKQNRIPERDGFTNFFTRSDMVKYAKFIPPREEMQKVIYEVCELINKTKPIQETVNRGPSTPNG</sequence>
<feature type="transmembrane region" description="Helical" evidence="1">
    <location>
        <begin position="21"/>
        <end position="39"/>
    </location>
</feature>
<dbReference type="EMBL" id="DTLI01000181">
    <property type="protein sequence ID" value="HHS52726.1"/>
    <property type="molecule type" value="Genomic_DNA"/>
</dbReference>
<accession>A0A7C6AAH3</accession>
<evidence type="ECO:0000313" key="2">
    <source>
        <dbReference type="EMBL" id="HHS52726.1"/>
    </source>
</evidence>
<dbReference type="AlphaFoldDB" id="A0A7C6AAH3"/>
<gene>
    <name evidence="2" type="ORF">ENW73_07680</name>
</gene>
<name>A0A7C6AAH3_UNCW3</name>
<keyword evidence="1" id="KW-1133">Transmembrane helix</keyword>
<keyword evidence="1" id="KW-0812">Transmembrane</keyword>
<organism evidence="2">
    <name type="scientific">candidate division WOR-3 bacterium</name>
    <dbReference type="NCBI Taxonomy" id="2052148"/>
    <lineage>
        <taxon>Bacteria</taxon>
        <taxon>Bacteria division WOR-3</taxon>
    </lineage>
</organism>
<comment type="caution">
    <text evidence="2">The sequence shown here is derived from an EMBL/GenBank/DDBJ whole genome shotgun (WGS) entry which is preliminary data.</text>
</comment>
<evidence type="ECO:0008006" key="3">
    <source>
        <dbReference type="Google" id="ProtNLM"/>
    </source>
</evidence>
<evidence type="ECO:0000256" key="1">
    <source>
        <dbReference type="SAM" id="Phobius"/>
    </source>
</evidence>
<proteinExistence type="predicted"/>
<dbReference type="Pfam" id="PF13584">
    <property type="entry name" value="BatD"/>
    <property type="match status" value="1"/>
</dbReference>
<dbReference type="InterPro" id="IPR025738">
    <property type="entry name" value="BatD"/>
</dbReference>
<feature type="transmembrane region" description="Helical" evidence="1">
    <location>
        <begin position="196"/>
        <end position="216"/>
    </location>
</feature>
<reference evidence="2" key="1">
    <citation type="journal article" date="2020" name="mSystems">
        <title>Genome- and Community-Level Interaction Insights into Carbon Utilization and Element Cycling Functions of Hydrothermarchaeota in Hydrothermal Sediment.</title>
        <authorList>
            <person name="Zhou Z."/>
            <person name="Liu Y."/>
            <person name="Xu W."/>
            <person name="Pan J."/>
            <person name="Luo Z.H."/>
            <person name="Li M."/>
        </authorList>
    </citation>
    <scope>NUCLEOTIDE SEQUENCE [LARGE SCALE GENOMIC DNA]</scope>
    <source>
        <strain evidence="2">SpSt-876</strain>
    </source>
</reference>